<dbReference type="Pfam" id="PF00126">
    <property type="entry name" value="HTH_1"/>
    <property type="match status" value="1"/>
</dbReference>
<sequence length="136" mass="14876">MLDVLTLDQLRVFVTVAESGSFRAGAARLSRVQSAVSHAIANLEAELGLTLFDRTGHRPVLTAEGQALLSNARDILLRIDALKARARGLGEGVELELSLTVDTLFPIDAVGRPWRRCVPHIRRSPSVWPSSRLADR</sequence>
<dbReference type="GO" id="GO:0000976">
    <property type="term" value="F:transcription cis-regulatory region binding"/>
    <property type="evidence" value="ECO:0007669"/>
    <property type="project" value="TreeGrafter"/>
</dbReference>
<keyword evidence="7" id="KW-1185">Reference proteome</keyword>
<dbReference type="HOGENOM" id="CLU_039613_35_3_5"/>
<dbReference type="Proteomes" id="UP000005258">
    <property type="component" value="Plasmid pTM2"/>
</dbReference>
<dbReference type="Gene3D" id="1.10.10.10">
    <property type="entry name" value="Winged helix-like DNA-binding domain superfamily/Winged helix DNA-binding domain"/>
    <property type="match status" value="1"/>
</dbReference>
<comment type="similarity">
    <text evidence="1">Belongs to the LysR transcriptional regulatory family.</text>
</comment>
<dbReference type="InterPro" id="IPR000847">
    <property type="entry name" value="LysR_HTH_N"/>
</dbReference>
<evidence type="ECO:0000256" key="2">
    <source>
        <dbReference type="ARBA" id="ARBA00023015"/>
    </source>
</evidence>
<dbReference type="InterPro" id="IPR036390">
    <property type="entry name" value="WH_DNA-bd_sf"/>
</dbReference>
<dbReference type="InterPro" id="IPR036388">
    <property type="entry name" value="WH-like_DNA-bd_sf"/>
</dbReference>
<keyword evidence="4" id="KW-0804">Transcription</keyword>
<evidence type="ECO:0000256" key="3">
    <source>
        <dbReference type="ARBA" id="ARBA00023125"/>
    </source>
</evidence>
<keyword evidence="6" id="KW-0614">Plasmid</keyword>
<accession>I3TUU1</accession>
<evidence type="ECO:0000259" key="5">
    <source>
        <dbReference type="PROSITE" id="PS50931"/>
    </source>
</evidence>
<dbReference type="EMBL" id="CP003238">
    <property type="protein sequence ID" value="AFK56529.1"/>
    <property type="molecule type" value="Genomic_DNA"/>
</dbReference>
<proteinExistence type="inferred from homology"/>
<dbReference type="SUPFAM" id="SSF46785">
    <property type="entry name" value="Winged helix' DNA-binding domain"/>
    <property type="match status" value="1"/>
</dbReference>
<dbReference type="KEGG" id="tmo:TMO_b0521"/>
<keyword evidence="2" id="KW-0805">Transcription regulation</keyword>
<dbReference type="PANTHER" id="PTHR30126">
    <property type="entry name" value="HTH-TYPE TRANSCRIPTIONAL REGULATOR"/>
    <property type="match status" value="1"/>
</dbReference>
<feature type="domain" description="HTH lysR-type" evidence="5">
    <location>
        <begin position="5"/>
        <end position="62"/>
    </location>
</feature>
<dbReference type="PRINTS" id="PR00039">
    <property type="entry name" value="HTHLYSR"/>
</dbReference>
<evidence type="ECO:0000256" key="4">
    <source>
        <dbReference type="ARBA" id="ARBA00023163"/>
    </source>
</evidence>
<evidence type="ECO:0000256" key="1">
    <source>
        <dbReference type="ARBA" id="ARBA00009437"/>
    </source>
</evidence>
<evidence type="ECO:0000313" key="6">
    <source>
        <dbReference type="EMBL" id="AFK56529.1"/>
    </source>
</evidence>
<organism evidence="6 7">
    <name type="scientific">Tistrella mobilis (strain KA081020-065)</name>
    <dbReference type="NCBI Taxonomy" id="1110502"/>
    <lineage>
        <taxon>Bacteria</taxon>
        <taxon>Pseudomonadati</taxon>
        <taxon>Pseudomonadota</taxon>
        <taxon>Alphaproteobacteria</taxon>
        <taxon>Geminicoccales</taxon>
        <taxon>Geminicoccaceae</taxon>
        <taxon>Tistrella</taxon>
    </lineage>
</organism>
<geneLocation type="plasmid" evidence="6 7">
    <name>pTM2</name>
</geneLocation>
<dbReference type="FunFam" id="1.10.10.10:FF:000001">
    <property type="entry name" value="LysR family transcriptional regulator"/>
    <property type="match status" value="1"/>
</dbReference>
<evidence type="ECO:0000313" key="7">
    <source>
        <dbReference type="Proteomes" id="UP000005258"/>
    </source>
</evidence>
<dbReference type="PROSITE" id="PS50931">
    <property type="entry name" value="HTH_LYSR"/>
    <property type="match status" value="1"/>
</dbReference>
<dbReference type="AlphaFoldDB" id="I3TUU1"/>
<keyword evidence="3" id="KW-0238">DNA-binding</keyword>
<dbReference type="PATRIC" id="fig|1110502.3.peg.4780"/>
<reference evidence="6 7" key="1">
    <citation type="journal article" date="2012" name="J. Am. Chem. Soc.">
        <title>Bacterial biosynthesis and maturation of the didemnin anti-cancer agents.</title>
        <authorList>
            <person name="Xu Y."/>
            <person name="Kersten R.D."/>
            <person name="Nam S.J."/>
            <person name="Lu L."/>
            <person name="Al-Suwailem A.M."/>
            <person name="Zheng H."/>
            <person name="Fenical W."/>
            <person name="Dorrestein P.C."/>
            <person name="Moore B.S."/>
            <person name="Qian P.Y."/>
        </authorList>
    </citation>
    <scope>NUCLEOTIDE SEQUENCE [LARGE SCALE GENOMIC DNA]</scope>
    <source>
        <strain evidence="6 7">KA081020-065</strain>
    </source>
</reference>
<protein>
    <submittedName>
        <fullName evidence="6">LysR family transcriptional regulator</fullName>
    </submittedName>
</protein>
<name>I3TUU1_TISMK</name>
<dbReference type="GO" id="GO:0003700">
    <property type="term" value="F:DNA-binding transcription factor activity"/>
    <property type="evidence" value="ECO:0007669"/>
    <property type="project" value="InterPro"/>
</dbReference>
<dbReference type="PANTHER" id="PTHR30126:SF91">
    <property type="entry name" value="LYSR FAMILY TRANSCRIPTIONAL REGULATOR"/>
    <property type="match status" value="1"/>
</dbReference>
<gene>
    <name evidence="6" type="primary">yhaJ</name>
    <name evidence="6" type="ordered locus">TMO_b0521</name>
</gene>